<comment type="caution">
    <text evidence="1">The sequence shown here is derived from an EMBL/GenBank/DDBJ whole genome shotgun (WGS) entry which is preliminary data.</text>
</comment>
<proteinExistence type="predicted"/>
<dbReference type="EMBL" id="JAJJMB010010520">
    <property type="protein sequence ID" value="KAI3908208.1"/>
    <property type="molecule type" value="Genomic_DNA"/>
</dbReference>
<dbReference type="PANTHER" id="PTHR33527">
    <property type="entry name" value="OS07G0274300 PROTEIN"/>
    <property type="match status" value="1"/>
</dbReference>
<dbReference type="Proteomes" id="UP001202328">
    <property type="component" value="Unassembled WGS sequence"/>
</dbReference>
<keyword evidence="2" id="KW-1185">Reference proteome</keyword>
<accession>A0AAD4XFH5</accession>
<sequence>MADNVAAQDIKNFHLDARVLYRRLVRDSGRGIVITMQGIALWMFLEGVGFPNLVRKILKTHEMVPINLLLVYTNRTNVLTKVNGTVFGPFAVAFDDIIQDVSGMSFTELNVLPLVQDMHEGQTYPEQAAPAVDAPSAYSSVLPNHTTLDKDERLPETKRAIFCTFTREYAVQQKELETFLERSFGEGCVEKITMQQVPDNEYPSWETIVFHSEIPVLAIMQGKATASISVNGKHVWAGSLEWNGYES</sequence>
<organism evidence="1 2">
    <name type="scientific">Papaver atlanticum</name>
    <dbReference type="NCBI Taxonomy" id="357466"/>
    <lineage>
        <taxon>Eukaryota</taxon>
        <taxon>Viridiplantae</taxon>
        <taxon>Streptophyta</taxon>
        <taxon>Embryophyta</taxon>
        <taxon>Tracheophyta</taxon>
        <taxon>Spermatophyta</taxon>
        <taxon>Magnoliopsida</taxon>
        <taxon>Ranunculales</taxon>
        <taxon>Papaveraceae</taxon>
        <taxon>Papaveroideae</taxon>
        <taxon>Papaver</taxon>
    </lineage>
</organism>
<gene>
    <name evidence="1" type="ORF">MKW98_029509</name>
</gene>
<reference evidence="1" key="1">
    <citation type="submission" date="2022-04" db="EMBL/GenBank/DDBJ databases">
        <title>A functionally conserved STORR gene fusion in Papaver species that diverged 16.8 million years ago.</title>
        <authorList>
            <person name="Catania T."/>
        </authorList>
    </citation>
    <scope>NUCLEOTIDE SEQUENCE</scope>
    <source>
        <strain evidence="1">S-188037</strain>
    </source>
</reference>
<dbReference type="PANTHER" id="PTHR33527:SF14">
    <property type="entry name" value="OS07G0274300 PROTEIN"/>
    <property type="match status" value="1"/>
</dbReference>
<evidence type="ECO:0000313" key="1">
    <source>
        <dbReference type="EMBL" id="KAI3908208.1"/>
    </source>
</evidence>
<dbReference type="AlphaFoldDB" id="A0AAD4XFH5"/>
<name>A0AAD4XFH5_9MAGN</name>
<evidence type="ECO:0000313" key="2">
    <source>
        <dbReference type="Proteomes" id="UP001202328"/>
    </source>
</evidence>
<protein>
    <submittedName>
        <fullName evidence="1">Uncharacterized protein</fullName>
    </submittedName>
</protein>